<comment type="caution">
    <text evidence="1">The sequence shown here is derived from an EMBL/GenBank/DDBJ whole genome shotgun (WGS) entry which is preliminary data.</text>
</comment>
<organism evidence="1 2">
    <name type="scientific">Nocardioides daedukensis</name>
    <dbReference type="NCBI Taxonomy" id="634462"/>
    <lineage>
        <taxon>Bacteria</taxon>
        <taxon>Bacillati</taxon>
        <taxon>Actinomycetota</taxon>
        <taxon>Actinomycetes</taxon>
        <taxon>Propionibacteriales</taxon>
        <taxon>Nocardioidaceae</taxon>
        <taxon>Nocardioides</taxon>
    </lineage>
</organism>
<proteinExistence type="predicted"/>
<dbReference type="Gene3D" id="2.40.50.140">
    <property type="entry name" value="Nucleic acid-binding proteins"/>
    <property type="match status" value="1"/>
</dbReference>
<evidence type="ECO:0008006" key="3">
    <source>
        <dbReference type="Google" id="ProtNLM"/>
    </source>
</evidence>
<gene>
    <name evidence="1" type="ORF">BJ980_000783</name>
</gene>
<protein>
    <recommendedName>
        <fullName evidence="3">DNA-binding protein</fullName>
    </recommendedName>
</protein>
<dbReference type="SUPFAM" id="SSF50249">
    <property type="entry name" value="Nucleic acid-binding proteins"/>
    <property type="match status" value="1"/>
</dbReference>
<evidence type="ECO:0000313" key="1">
    <source>
        <dbReference type="EMBL" id="NYG57860.1"/>
    </source>
</evidence>
<accession>A0A7Y9S1L5</accession>
<dbReference type="Proteomes" id="UP000540656">
    <property type="component" value="Unassembled WGS sequence"/>
</dbReference>
<dbReference type="AlphaFoldDB" id="A0A7Y9S1L5"/>
<name>A0A7Y9S1L5_9ACTN</name>
<sequence length="123" mass="13617">MADGKVRSRLRRALSNWADSGDQETRELRESFSSSGQVTIDAAPDRERVRLSGSIRTVTLRPRGGVPALEADLADGTGVLTLIWLGRRRITAIDPGRSLTVEGRISIQDGLRVMYNPRYELLP</sequence>
<evidence type="ECO:0000313" key="2">
    <source>
        <dbReference type="Proteomes" id="UP000540656"/>
    </source>
</evidence>
<dbReference type="EMBL" id="JACCAA010000001">
    <property type="protein sequence ID" value="NYG57860.1"/>
    <property type="molecule type" value="Genomic_DNA"/>
</dbReference>
<dbReference type="CDD" id="cd04488">
    <property type="entry name" value="RecG_wedge_OBF"/>
    <property type="match status" value="1"/>
</dbReference>
<dbReference type="RefSeq" id="WP_179501078.1">
    <property type="nucleotide sequence ID" value="NZ_JACCAA010000001.1"/>
</dbReference>
<keyword evidence="2" id="KW-1185">Reference proteome</keyword>
<reference evidence="1 2" key="1">
    <citation type="submission" date="2020-07" db="EMBL/GenBank/DDBJ databases">
        <title>Sequencing the genomes of 1000 actinobacteria strains.</title>
        <authorList>
            <person name="Klenk H.-P."/>
        </authorList>
    </citation>
    <scope>NUCLEOTIDE SEQUENCE [LARGE SCALE GENOMIC DNA]</scope>
    <source>
        <strain evidence="1 2">DSM 23819</strain>
    </source>
</reference>
<dbReference type="InterPro" id="IPR012340">
    <property type="entry name" value="NA-bd_OB-fold"/>
</dbReference>